<feature type="domain" description="NodB homology" evidence="1">
    <location>
        <begin position="245"/>
        <end position="350"/>
    </location>
</feature>
<evidence type="ECO:0000259" key="1">
    <source>
        <dbReference type="Pfam" id="PF01522"/>
    </source>
</evidence>
<dbReference type="Pfam" id="PF01522">
    <property type="entry name" value="Polysacc_deac_1"/>
    <property type="match status" value="1"/>
</dbReference>
<gene>
    <name evidence="2" type="ORF">ECB94_07920</name>
</gene>
<dbReference type="InterPro" id="IPR002509">
    <property type="entry name" value="NODB_dom"/>
</dbReference>
<protein>
    <submittedName>
        <fullName evidence="2">Polysaccharide deacetylase</fullName>
    </submittedName>
</protein>
<dbReference type="GO" id="GO:0005975">
    <property type="term" value="P:carbohydrate metabolic process"/>
    <property type="evidence" value="ECO:0007669"/>
    <property type="project" value="InterPro"/>
</dbReference>
<dbReference type="AlphaFoldDB" id="A0A3G4V8W4"/>
<name>A0A3G4V8W4_9VIBR</name>
<dbReference type="GO" id="GO:0016810">
    <property type="term" value="F:hydrolase activity, acting on carbon-nitrogen (but not peptide) bonds"/>
    <property type="evidence" value="ECO:0007669"/>
    <property type="project" value="InterPro"/>
</dbReference>
<accession>A0A3G4V8W4</accession>
<dbReference type="RefSeq" id="WP_124940389.1">
    <property type="nucleotide sequence ID" value="NZ_CP033577.1"/>
</dbReference>
<dbReference type="Proteomes" id="UP000279760">
    <property type="component" value="Chromosome 1"/>
</dbReference>
<dbReference type="InterPro" id="IPR011330">
    <property type="entry name" value="Glyco_hydro/deAcase_b/a-brl"/>
</dbReference>
<evidence type="ECO:0000313" key="2">
    <source>
        <dbReference type="EMBL" id="AYV21226.1"/>
    </source>
</evidence>
<proteinExistence type="predicted"/>
<dbReference type="SUPFAM" id="SSF88713">
    <property type="entry name" value="Glycoside hydrolase/deacetylase"/>
    <property type="match status" value="1"/>
</dbReference>
<sequence>MIALIRNKSYLQAFNIVFGALCRSFSSSNVAIKDINDDLKDYSIIVLVGDHTQTEVNFNGKKVIIFGALPEQLKKKFEVKNVNGFDFSDLRSAEADTYTHSSSPAKVEFLPRPEKEFNFDFSKPTQRYDFMAEWNNLDYGFIDHNESDWSVASLCLSGSDAAIAYVSDAKGNKLSYLSLFESESKCVLWVNRNVGLCDAHEWVLIENYVSDYRSQDLDCLPALMDIPWGFDAAITMRLDCDEDVTSAKSLYEAYKSKGIPLSLALHTSILDAGSHDEFIQRFIEEGGAILSHTHTHAPVWGGSYESALFEAKTSKAFIQDRFGIDVEFAVTPFHHAPRYALEALKDAGYKGCVGGIVMNDPEFIYARGGKVDNLEPFVGHTQQVMLHGDCIVNSEDPIAIYKESFDRAYQSQSFFGYLDHPFSKRYTYGWSNETQRQDIHLEFIDYIKNKARNPLFTDQVNALNFICDKSNVIFEKTARGYVGKVDRLTNQQNLLPYFRYKGQDIKVELG</sequence>
<reference evidence="2 3" key="1">
    <citation type="submission" date="2018-11" db="EMBL/GenBank/DDBJ databases">
        <title>Complete Genome Sequence of Vbrio mediterranei 117-T6: a Potential Pathogen Bacteria Isolated from the Conchocelis of Pyropia.</title>
        <authorList>
            <person name="Liu Q."/>
        </authorList>
    </citation>
    <scope>NUCLEOTIDE SEQUENCE [LARGE SCALE GENOMIC DNA]</scope>
    <source>
        <strain evidence="2 3">117-T6</strain>
    </source>
</reference>
<evidence type="ECO:0000313" key="3">
    <source>
        <dbReference type="Proteomes" id="UP000279760"/>
    </source>
</evidence>
<organism evidence="2 3">
    <name type="scientific">Vibrio mediterranei</name>
    <dbReference type="NCBI Taxonomy" id="689"/>
    <lineage>
        <taxon>Bacteria</taxon>
        <taxon>Pseudomonadati</taxon>
        <taxon>Pseudomonadota</taxon>
        <taxon>Gammaproteobacteria</taxon>
        <taxon>Vibrionales</taxon>
        <taxon>Vibrionaceae</taxon>
        <taxon>Vibrio</taxon>
    </lineage>
</organism>
<dbReference type="EMBL" id="CP033577">
    <property type="protein sequence ID" value="AYV21226.1"/>
    <property type="molecule type" value="Genomic_DNA"/>
</dbReference>
<dbReference type="Gene3D" id="3.20.20.370">
    <property type="entry name" value="Glycoside hydrolase/deacetylase"/>
    <property type="match status" value="1"/>
</dbReference>